<accession>A0A2V0P6E2</accession>
<feature type="region of interest" description="Disordered" evidence="1">
    <location>
        <begin position="1"/>
        <end position="30"/>
    </location>
</feature>
<feature type="transmembrane region" description="Helical" evidence="2">
    <location>
        <begin position="41"/>
        <end position="62"/>
    </location>
</feature>
<sequence>MTSSSNYHRLPSYGQLPASHGGASGGGSCRSRALRAMRSSLPLLLACLLSSSLTYAVVIYTMQTRAPPGHGLPAGSPADGLPGGAALRGLPGGGAVGAGRFAAGEQQQQQQQQGQGGSAAAAAAAVAAARVAATTQRQQGAAAAQQKAADAAAPNPQQLPAPARTPLHEPADAAAPAPAASAADAAAAEAAANAAALAAFGRSGRMTVAIVNHAPYHLEIVAGWLHVLSQLPTEVIWYQAGQASPAGSYSPQLLLEIQGFRDIMGGVRYMMVPTTSRAVRVDFAVFISPEYFEKETKAFLDAAMPISSVMLAHNGGNVAVQRVSALAPRTHVAGLAPHVAGAVRRELGVDADWAMAVLPFEPKYAHPPNRAQEPCSLSSVDAISCLHGFSIQGNFEPARRNYTRVWSMLRDHAARGELPTRHPLPPLHLHLVGRGAVEHLGLPAEVAPLTTVHFNEKYPDYYERIHHTNALLLVLGSSAYVTSKMSSTLVSSLITGTPVVADDALLAAYTEDFLPRDAAFVMRPGEDEVDAMLRVLRKSPAEIYRVHRRVREHAAALNARTAQLLTSRWMPLQSEVANRHAALHVPYAPPGQTR</sequence>
<evidence type="ECO:0000313" key="3">
    <source>
        <dbReference type="EMBL" id="GBF95428.1"/>
    </source>
</evidence>
<name>A0A2V0P6E2_9CHLO</name>
<feature type="compositionally biased region" description="Low complexity" evidence="1">
    <location>
        <begin position="71"/>
        <end position="89"/>
    </location>
</feature>
<feature type="region of interest" description="Disordered" evidence="1">
    <location>
        <begin position="70"/>
        <end position="89"/>
    </location>
</feature>
<dbReference type="OrthoDB" id="549336at2759"/>
<feature type="compositionally biased region" description="Low complexity" evidence="1">
    <location>
        <begin position="139"/>
        <end position="164"/>
    </location>
</feature>
<dbReference type="AlphaFoldDB" id="A0A2V0P6E2"/>
<reference evidence="3 4" key="1">
    <citation type="journal article" date="2018" name="Sci. Rep.">
        <title>Raphidocelis subcapitata (=Pseudokirchneriella subcapitata) provides an insight into genome evolution and environmental adaptations in the Sphaeropleales.</title>
        <authorList>
            <person name="Suzuki S."/>
            <person name="Yamaguchi H."/>
            <person name="Nakajima N."/>
            <person name="Kawachi M."/>
        </authorList>
    </citation>
    <scope>NUCLEOTIDE SEQUENCE [LARGE SCALE GENOMIC DNA]</scope>
    <source>
        <strain evidence="3 4">NIES-35</strain>
    </source>
</reference>
<keyword evidence="4" id="KW-1185">Reference proteome</keyword>
<evidence type="ECO:0000313" key="4">
    <source>
        <dbReference type="Proteomes" id="UP000247498"/>
    </source>
</evidence>
<protein>
    <submittedName>
        <fullName evidence="3">Uncharacterized protein</fullName>
    </submittedName>
</protein>
<keyword evidence="2" id="KW-1133">Transmembrane helix</keyword>
<keyword evidence="2" id="KW-0472">Membrane</keyword>
<dbReference type="InParanoid" id="A0A2V0P6E2"/>
<evidence type="ECO:0000256" key="2">
    <source>
        <dbReference type="SAM" id="Phobius"/>
    </source>
</evidence>
<comment type="caution">
    <text evidence="3">The sequence shown here is derived from an EMBL/GenBank/DDBJ whole genome shotgun (WGS) entry which is preliminary data.</text>
</comment>
<feature type="region of interest" description="Disordered" evidence="1">
    <location>
        <begin position="139"/>
        <end position="178"/>
    </location>
</feature>
<proteinExistence type="predicted"/>
<dbReference type="Proteomes" id="UP000247498">
    <property type="component" value="Unassembled WGS sequence"/>
</dbReference>
<dbReference type="EMBL" id="BDRX01000064">
    <property type="protein sequence ID" value="GBF95428.1"/>
    <property type="molecule type" value="Genomic_DNA"/>
</dbReference>
<gene>
    <name evidence="3" type="ORF">Rsub_08390</name>
</gene>
<evidence type="ECO:0000256" key="1">
    <source>
        <dbReference type="SAM" id="MobiDB-lite"/>
    </source>
</evidence>
<keyword evidence="2" id="KW-0812">Transmembrane</keyword>
<organism evidence="3 4">
    <name type="scientific">Raphidocelis subcapitata</name>
    <dbReference type="NCBI Taxonomy" id="307507"/>
    <lineage>
        <taxon>Eukaryota</taxon>
        <taxon>Viridiplantae</taxon>
        <taxon>Chlorophyta</taxon>
        <taxon>core chlorophytes</taxon>
        <taxon>Chlorophyceae</taxon>
        <taxon>CS clade</taxon>
        <taxon>Sphaeropleales</taxon>
        <taxon>Selenastraceae</taxon>
        <taxon>Raphidocelis</taxon>
    </lineage>
</organism>